<feature type="compositionally biased region" description="Low complexity" evidence="1">
    <location>
        <begin position="41"/>
        <end position="50"/>
    </location>
</feature>
<name>A0ABY6RSE6_9MYCO</name>
<protein>
    <submittedName>
        <fullName evidence="2">Uncharacterized protein</fullName>
    </submittedName>
</protein>
<feature type="region of interest" description="Disordered" evidence="1">
    <location>
        <begin position="25"/>
        <end position="50"/>
    </location>
</feature>
<keyword evidence="3" id="KW-1185">Reference proteome</keyword>
<dbReference type="Proteomes" id="UP000271464">
    <property type="component" value="Unassembled WGS sequence"/>
</dbReference>
<reference evidence="2 3" key="1">
    <citation type="submission" date="2018-09" db="EMBL/GenBank/DDBJ databases">
        <authorList>
            <person name="Tagini F."/>
        </authorList>
    </citation>
    <scope>NUCLEOTIDE SEQUENCE [LARGE SCALE GENOMIC DNA]</scope>
    <source>
        <strain evidence="2 3">MK4</strain>
    </source>
</reference>
<evidence type="ECO:0000256" key="1">
    <source>
        <dbReference type="SAM" id="MobiDB-lite"/>
    </source>
</evidence>
<evidence type="ECO:0000313" key="3">
    <source>
        <dbReference type="Proteomes" id="UP000271464"/>
    </source>
</evidence>
<gene>
    <name evidence="2" type="ORF">LAUMK4_05782</name>
</gene>
<organism evidence="2 3">
    <name type="scientific">Mycobacterium persicum</name>
    <dbReference type="NCBI Taxonomy" id="1487726"/>
    <lineage>
        <taxon>Bacteria</taxon>
        <taxon>Bacillati</taxon>
        <taxon>Actinomycetota</taxon>
        <taxon>Actinomycetes</taxon>
        <taxon>Mycobacteriales</taxon>
        <taxon>Mycobacteriaceae</taxon>
        <taxon>Mycobacterium</taxon>
    </lineage>
</organism>
<proteinExistence type="predicted"/>
<accession>A0ABY6RSE6</accession>
<evidence type="ECO:0000313" key="2">
    <source>
        <dbReference type="EMBL" id="VBA32620.1"/>
    </source>
</evidence>
<sequence length="108" mass="12102">MIDVTANDSSISAGRLAIRLANHNEYKTDSCTNESRDNATNNQVDNDDQYNNLFAANSNNDNPLPNPFISNPQPITIIEFVDILDVIEMINNNLPVELETMNNGDRDY</sequence>
<comment type="caution">
    <text evidence="2">The sequence shown here is derived from an EMBL/GenBank/DDBJ whole genome shotgun (WGS) entry which is preliminary data.</text>
</comment>
<dbReference type="EMBL" id="UPHM01000159">
    <property type="protein sequence ID" value="VBA32620.1"/>
    <property type="molecule type" value="Genomic_DNA"/>
</dbReference>